<dbReference type="SUPFAM" id="SSF52777">
    <property type="entry name" value="CoA-dependent acyltransferases"/>
    <property type="match status" value="2"/>
</dbReference>
<dbReference type="Gene3D" id="3.30.559.10">
    <property type="entry name" value="Chloramphenicol acetyltransferase-like domain"/>
    <property type="match status" value="1"/>
</dbReference>
<accession>A0A4U3M553</accession>
<dbReference type="AlphaFoldDB" id="A0A4U3M553"/>
<evidence type="ECO:0000313" key="2">
    <source>
        <dbReference type="EMBL" id="TKK83995.1"/>
    </source>
</evidence>
<dbReference type="RefSeq" id="WP_137250642.1">
    <property type="nucleotide sequence ID" value="NZ_SZQA01000038.1"/>
</dbReference>
<dbReference type="EMBL" id="SZQA01000038">
    <property type="protein sequence ID" value="TKK83995.1"/>
    <property type="molecule type" value="Genomic_DNA"/>
</dbReference>
<evidence type="ECO:0000259" key="1">
    <source>
        <dbReference type="Pfam" id="PF00668"/>
    </source>
</evidence>
<dbReference type="GO" id="GO:0003824">
    <property type="term" value="F:catalytic activity"/>
    <property type="evidence" value="ECO:0007669"/>
    <property type="project" value="InterPro"/>
</dbReference>
<dbReference type="InterPro" id="IPR001242">
    <property type="entry name" value="Condensation_dom"/>
</dbReference>
<dbReference type="PANTHER" id="PTHR45527:SF1">
    <property type="entry name" value="FATTY ACID SYNTHASE"/>
    <property type="match status" value="1"/>
</dbReference>
<protein>
    <recommendedName>
        <fullName evidence="1">Condensation domain-containing protein</fullName>
    </recommendedName>
</protein>
<dbReference type="GO" id="GO:0043041">
    <property type="term" value="P:amino acid activation for nonribosomal peptide biosynthetic process"/>
    <property type="evidence" value="ECO:0007669"/>
    <property type="project" value="TreeGrafter"/>
</dbReference>
<dbReference type="Pfam" id="PF00668">
    <property type="entry name" value="Condensation"/>
    <property type="match status" value="1"/>
</dbReference>
<name>A0A4U3M553_9ACTN</name>
<evidence type="ECO:0000313" key="3">
    <source>
        <dbReference type="Proteomes" id="UP000308705"/>
    </source>
</evidence>
<organism evidence="2 3">
    <name type="scientific">Herbidospora galbida</name>
    <dbReference type="NCBI Taxonomy" id="2575442"/>
    <lineage>
        <taxon>Bacteria</taxon>
        <taxon>Bacillati</taxon>
        <taxon>Actinomycetota</taxon>
        <taxon>Actinomycetes</taxon>
        <taxon>Streptosporangiales</taxon>
        <taxon>Streptosporangiaceae</taxon>
        <taxon>Herbidospora</taxon>
    </lineage>
</organism>
<feature type="domain" description="Condensation" evidence="1">
    <location>
        <begin position="6"/>
        <end position="326"/>
    </location>
</feature>
<gene>
    <name evidence="2" type="ORF">FDA94_31165</name>
</gene>
<dbReference type="GO" id="GO:0044550">
    <property type="term" value="P:secondary metabolite biosynthetic process"/>
    <property type="evidence" value="ECO:0007669"/>
    <property type="project" value="TreeGrafter"/>
</dbReference>
<reference evidence="2 3" key="1">
    <citation type="submission" date="2019-04" db="EMBL/GenBank/DDBJ databases">
        <title>Herbidospora sp. NEAU-GS14.nov., a novel actinomycete isolated from soil.</title>
        <authorList>
            <person name="Han L."/>
        </authorList>
    </citation>
    <scope>NUCLEOTIDE SEQUENCE [LARGE SCALE GENOMIC DNA]</scope>
    <source>
        <strain evidence="2 3">NEAU-GS14</strain>
    </source>
</reference>
<dbReference type="GO" id="GO:0005737">
    <property type="term" value="C:cytoplasm"/>
    <property type="evidence" value="ECO:0007669"/>
    <property type="project" value="TreeGrafter"/>
</dbReference>
<dbReference type="Proteomes" id="UP000308705">
    <property type="component" value="Unassembled WGS sequence"/>
</dbReference>
<proteinExistence type="predicted"/>
<dbReference type="Gene3D" id="3.30.559.30">
    <property type="entry name" value="Nonribosomal peptide synthetase, condensation domain"/>
    <property type="match status" value="1"/>
</dbReference>
<dbReference type="PANTHER" id="PTHR45527">
    <property type="entry name" value="NONRIBOSOMAL PEPTIDE SYNTHETASE"/>
    <property type="match status" value="1"/>
</dbReference>
<sequence>MPADAPLSHGQLFSWREIERYPDDWMQDANLPIVCDLRGLPMARVENALRVLMDRHEPLRTTYHVVDGQPVQRVHESADLPIERVDRVVRDWEDPEDTKDELCAEPFAMEGGLLWRGRMITTNGSAVFLALSFSHLIMDVWSINHLTDQFSALIADPGAVAELGPTPSELAREQRTERWRDRQEASERYWRRTLDDVLADPLPTLPAKAKRNRLEATLHSHRLGGLAALAARRLGVTAPALVMALVTAGLARHTDTDKVTMSLMASNRFSPEHHHVIGTMNQLIPVVATVDPGSPLGEHVKRLHWAGATAYRHSSYDFDKIAALAAEVAAQRGDDLAHDCWVNQLFRCWFNYVQLDRKPSDATAETPAELSWTPLAQQYGQPFRVRVTVANGRTSIFMLADPAIIPAGGMAGMLRTIALGVQVAATAPETSLKDLWDVDHATLAPSLFPATVALPE</sequence>
<dbReference type="OrthoDB" id="3403614at2"/>
<dbReference type="GO" id="GO:0031177">
    <property type="term" value="F:phosphopantetheine binding"/>
    <property type="evidence" value="ECO:0007669"/>
    <property type="project" value="TreeGrafter"/>
</dbReference>
<keyword evidence="3" id="KW-1185">Reference proteome</keyword>
<dbReference type="GO" id="GO:0008610">
    <property type="term" value="P:lipid biosynthetic process"/>
    <property type="evidence" value="ECO:0007669"/>
    <property type="project" value="UniProtKB-ARBA"/>
</dbReference>
<dbReference type="InterPro" id="IPR023213">
    <property type="entry name" value="CAT-like_dom_sf"/>
</dbReference>
<comment type="caution">
    <text evidence="2">The sequence shown here is derived from an EMBL/GenBank/DDBJ whole genome shotgun (WGS) entry which is preliminary data.</text>
</comment>